<proteinExistence type="predicted"/>
<sequence length="340" mass="39954">MCNNGYGRLGYARVLVEMEACKGLPDSIEVVYKDAENNIKRRKSVKVEYPWKPMICEHCAVFGHSMHNCKVRPRTSDEIVQEQNRKNIDVEQMHKAKDDVKNGKVDLQNKDSEGFVEVRNRRHNGRGKYFQQKKQMFRPKENQSKAGDTNGTSRTPPSLEKVWRVSHDAIKEIHRSANKYATLASTEEQGIEEENLEQEAKTIVECFVLTKKKPTNAEYNKWTEGMREYFKYRWRIVNDSMDLNMDEEDIISNKKKQVRNNFGWTVDKIIVAASVYYLWQERNWRLFKDKCRTVEVVVNIIKDSVKTQLLTLKVRKTVKSQLIADRWRLYWATNGNFVAC</sequence>
<evidence type="ECO:0008006" key="4">
    <source>
        <dbReference type="Google" id="ProtNLM"/>
    </source>
</evidence>
<organism evidence="2 3">
    <name type="scientific">Artemisia annua</name>
    <name type="common">Sweet wormwood</name>
    <dbReference type="NCBI Taxonomy" id="35608"/>
    <lineage>
        <taxon>Eukaryota</taxon>
        <taxon>Viridiplantae</taxon>
        <taxon>Streptophyta</taxon>
        <taxon>Embryophyta</taxon>
        <taxon>Tracheophyta</taxon>
        <taxon>Spermatophyta</taxon>
        <taxon>Magnoliopsida</taxon>
        <taxon>eudicotyledons</taxon>
        <taxon>Gunneridae</taxon>
        <taxon>Pentapetalae</taxon>
        <taxon>asterids</taxon>
        <taxon>campanulids</taxon>
        <taxon>Asterales</taxon>
        <taxon>Asteraceae</taxon>
        <taxon>Asteroideae</taxon>
        <taxon>Anthemideae</taxon>
        <taxon>Artemisiinae</taxon>
        <taxon>Artemisia</taxon>
    </lineage>
</organism>
<reference evidence="2 3" key="1">
    <citation type="journal article" date="2018" name="Mol. Plant">
        <title>The genome of Artemisia annua provides insight into the evolution of Asteraceae family and artemisinin biosynthesis.</title>
        <authorList>
            <person name="Shen Q."/>
            <person name="Zhang L."/>
            <person name="Liao Z."/>
            <person name="Wang S."/>
            <person name="Yan T."/>
            <person name="Shi P."/>
            <person name="Liu M."/>
            <person name="Fu X."/>
            <person name="Pan Q."/>
            <person name="Wang Y."/>
            <person name="Lv Z."/>
            <person name="Lu X."/>
            <person name="Zhang F."/>
            <person name="Jiang W."/>
            <person name="Ma Y."/>
            <person name="Chen M."/>
            <person name="Hao X."/>
            <person name="Li L."/>
            <person name="Tang Y."/>
            <person name="Lv G."/>
            <person name="Zhou Y."/>
            <person name="Sun X."/>
            <person name="Brodelius P.E."/>
            <person name="Rose J.K.C."/>
            <person name="Tang K."/>
        </authorList>
    </citation>
    <scope>NUCLEOTIDE SEQUENCE [LARGE SCALE GENOMIC DNA]</scope>
    <source>
        <strain evidence="3">cv. Huhao1</strain>
        <tissue evidence="2">Leaf</tissue>
    </source>
</reference>
<dbReference type="Proteomes" id="UP000245207">
    <property type="component" value="Unassembled WGS sequence"/>
</dbReference>
<name>A0A2U1P2Y0_ARTAN</name>
<gene>
    <name evidence="2" type="ORF">CTI12_AA200360</name>
</gene>
<dbReference type="PANTHER" id="PTHR31286:SF180">
    <property type="entry name" value="OS10G0362600 PROTEIN"/>
    <property type="match status" value="1"/>
</dbReference>
<evidence type="ECO:0000313" key="2">
    <source>
        <dbReference type="EMBL" id="PWA80067.1"/>
    </source>
</evidence>
<dbReference type="InterPro" id="IPR040256">
    <property type="entry name" value="At4g02000-like"/>
</dbReference>
<feature type="compositionally biased region" description="Polar residues" evidence="1">
    <location>
        <begin position="144"/>
        <end position="156"/>
    </location>
</feature>
<evidence type="ECO:0000313" key="3">
    <source>
        <dbReference type="Proteomes" id="UP000245207"/>
    </source>
</evidence>
<comment type="caution">
    <text evidence="2">The sequence shown here is derived from an EMBL/GenBank/DDBJ whole genome shotgun (WGS) entry which is preliminary data.</text>
</comment>
<accession>A0A2U1P2Y0</accession>
<dbReference type="PANTHER" id="PTHR31286">
    <property type="entry name" value="GLYCINE-RICH CELL WALL STRUCTURAL PROTEIN 1.8-LIKE"/>
    <property type="match status" value="1"/>
</dbReference>
<evidence type="ECO:0000256" key="1">
    <source>
        <dbReference type="SAM" id="MobiDB-lite"/>
    </source>
</evidence>
<protein>
    <recommendedName>
        <fullName evidence="4">Reverse transcriptase domain, Reverse transcriptase zinc-binding domain protein</fullName>
    </recommendedName>
</protein>
<dbReference type="EMBL" id="PKPP01001769">
    <property type="protein sequence ID" value="PWA80067.1"/>
    <property type="molecule type" value="Genomic_DNA"/>
</dbReference>
<feature type="region of interest" description="Disordered" evidence="1">
    <location>
        <begin position="126"/>
        <end position="159"/>
    </location>
</feature>
<dbReference type="AlphaFoldDB" id="A0A2U1P2Y0"/>
<keyword evidence="3" id="KW-1185">Reference proteome</keyword>